<gene>
    <name evidence="1" type="ORF">SAMN06265376_1011404</name>
</gene>
<dbReference type="RefSeq" id="WP_089370657.1">
    <property type="nucleotide sequence ID" value="NZ_BMEP01000003.1"/>
</dbReference>
<dbReference type="AlphaFoldDB" id="A0A238WSG1"/>
<sequence length="235" mass="27319">MKSELSLSIEHLYNVFGTYHFDASEFKSHSCPCCYDRKVGVLATTPLHALTSDDLECYQISSIYTIGTIAHYKHFLPRILELIAQPNNDLISNFLISDKLTYAEWETWPEEEIKAIDLFFEALSESFIHLETVSDYYFSDLLQLLNRYSVFTKFINSWFASISSKNYSYIVSGVLYGFPFKVNDNQYQLITNHLFSKNTLDTLQDIYFKTTDIVEANLISITYTILENKHPITFH</sequence>
<dbReference type="EMBL" id="FZNY01000001">
    <property type="protein sequence ID" value="SNR49184.1"/>
    <property type="molecule type" value="Genomic_DNA"/>
</dbReference>
<accession>A0A238WSG1</accession>
<evidence type="ECO:0000313" key="1">
    <source>
        <dbReference type="EMBL" id="SNR49184.1"/>
    </source>
</evidence>
<reference evidence="1 2" key="1">
    <citation type="submission" date="2017-06" db="EMBL/GenBank/DDBJ databases">
        <authorList>
            <person name="Kim H.J."/>
            <person name="Triplett B.A."/>
        </authorList>
    </citation>
    <scope>NUCLEOTIDE SEQUENCE [LARGE SCALE GENOMIC DNA]</scope>
    <source>
        <strain evidence="1 2">DSM 25597</strain>
    </source>
</reference>
<dbReference type="OrthoDB" id="4535590at2"/>
<organism evidence="1 2">
    <name type="scientific">Dokdonia pacifica</name>
    <dbReference type="NCBI Taxonomy" id="1627892"/>
    <lineage>
        <taxon>Bacteria</taxon>
        <taxon>Pseudomonadati</taxon>
        <taxon>Bacteroidota</taxon>
        <taxon>Flavobacteriia</taxon>
        <taxon>Flavobacteriales</taxon>
        <taxon>Flavobacteriaceae</taxon>
        <taxon>Dokdonia</taxon>
    </lineage>
</organism>
<evidence type="ECO:0000313" key="2">
    <source>
        <dbReference type="Proteomes" id="UP000198379"/>
    </source>
</evidence>
<name>A0A238WSG1_9FLAO</name>
<protein>
    <submittedName>
        <fullName evidence="1">Uncharacterized protein</fullName>
    </submittedName>
</protein>
<dbReference type="Proteomes" id="UP000198379">
    <property type="component" value="Unassembled WGS sequence"/>
</dbReference>
<proteinExistence type="predicted"/>
<keyword evidence="2" id="KW-1185">Reference proteome</keyword>